<name>A0A3L7AHJ8_9MICO</name>
<feature type="transmembrane region" description="Helical" evidence="2">
    <location>
        <begin position="166"/>
        <end position="186"/>
    </location>
</feature>
<dbReference type="EMBL" id="RCUY01000015">
    <property type="protein sequence ID" value="RLP79415.1"/>
    <property type="molecule type" value="Genomic_DNA"/>
</dbReference>
<dbReference type="InterPro" id="IPR013324">
    <property type="entry name" value="RNA_pol_sigma_r3/r4-like"/>
</dbReference>
<keyword evidence="4" id="KW-1185">Reference proteome</keyword>
<evidence type="ECO:0000313" key="3">
    <source>
        <dbReference type="EMBL" id="RLP79415.1"/>
    </source>
</evidence>
<evidence type="ECO:0000256" key="1">
    <source>
        <dbReference type="SAM" id="MobiDB-lite"/>
    </source>
</evidence>
<dbReference type="Gene3D" id="1.10.10.10">
    <property type="entry name" value="Winged helix-like DNA-binding domain superfamily/Winged helix DNA-binding domain"/>
    <property type="match status" value="1"/>
</dbReference>
<dbReference type="Proteomes" id="UP000269438">
    <property type="component" value="Unassembled WGS sequence"/>
</dbReference>
<comment type="caution">
    <text evidence="3">The sequence shown here is derived from an EMBL/GenBank/DDBJ whole genome shotgun (WGS) entry which is preliminary data.</text>
</comment>
<accession>A0A3L7AHJ8</accession>
<evidence type="ECO:0000256" key="2">
    <source>
        <dbReference type="SAM" id="Phobius"/>
    </source>
</evidence>
<dbReference type="InterPro" id="IPR036388">
    <property type="entry name" value="WH-like_DNA-bd_sf"/>
</dbReference>
<sequence length="388" mass="40197">MRAYLYTTARNLIYQDLQIKLPTSPLDPEGTGLPTLPGSDHRFSRDAEFTPLREAFDSLRPAWQEVLWYGEVERAKPRELALVLGLSPNACSQLLIRARRGLAEAFAHAQARAELPAECHPFIPQILALRAGKRPRSLSAPFRRHREMCEHCRVISRRTPADGTTLALLLGPLILGPAVVGGGVLVGGVSETARAVALPLAAQSTGVLAAAAVVATAVTISIITILSSPEATAPPVSTLASTPLATPTHTDATTPAPNEQAPAPAPSEQTGHAGVHIEAAAPATAAGTFPLTITTANTGGNAGEVSFSITLTGPGTLVGLTQGAGIGWYCATSESESTCALPEIPAGARGEFTLFVTPTGVSGEIITAGLSLLTGEATHTEALSIRLD</sequence>
<proteinExistence type="predicted"/>
<reference evidence="3 4" key="1">
    <citation type="submission" date="2018-10" db="EMBL/GenBank/DDBJ databases">
        <authorList>
            <person name="Li J."/>
        </authorList>
    </citation>
    <scope>NUCLEOTIDE SEQUENCE [LARGE SCALE GENOMIC DNA]</scope>
    <source>
        <strain evidence="3 4">JCM 11654</strain>
    </source>
</reference>
<evidence type="ECO:0000313" key="4">
    <source>
        <dbReference type="Proteomes" id="UP000269438"/>
    </source>
</evidence>
<protein>
    <submittedName>
        <fullName evidence="3">Sigma-70 family RNA polymerase sigma factor</fullName>
    </submittedName>
</protein>
<dbReference type="SUPFAM" id="SSF88659">
    <property type="entry name" value="Sigma3 and sigma4 domains of RNA polymerase sigma factors"/>
    <property type="match status" value="1"/>
</dbReference>
<keyword evidence="2" id="KW-1133">Transmembrane helix</keyword>
<gene>
    <name evidence="3" type="ORF">D9V34_16685</name>
</gene>
<organism evidence="3 4">
    <name type="scientific">Mycetocola lacteus</name>
    <dbReference type="NCBI Taxonomy" id="76637"/>
    <lineage>
        <taxon>Bacteria</taxon>
        <taxon>Bacillati</taxon>
        <taxon>Actinomycetota</taxon>
        <taxon>Actinomycetes</taxon>
        <taxon>Micrococcales</taxon>
        <taxon>Microbacteriaceae</taxon>
        <taxon>Mycetocola</taxon>
    </lineage>
</organism>
<keyword evidence="2" id="KW-0812">Transmembrane</keyword>
<dbReference type="AlphaFoldDB" id="A0A3L7AHJ8"/>
<feature type="compositionally biased region" description="Low complexity" evidence="1">
    <location>
        <begin position="242"/>
        <end position="262"/>
    </location>
</feature>
<feature type="transmembrane region" description="Helical" evidence="2">
    <location>
        <begin position="206"/>
        <end position="226"/>
    </location>
</feature>
<keyword evidence="2" id="KW-0472">Membrane</keyword>
<feature type="region of interest" description="Disordered" evidence="1">
    <location>
        <begin position="232"/>
        <end position="272"/>
    </location>
</feature>
<dbReference type="OrthoDB" id="4990598at2"/>